<name>A0A7X1PLQ5_9PSED</name>
<evidence type="ECO:0000313" key="4">
    <source>
        <dbReference type="Proteomes" id="UP000486534"/>
    </source>
</evidence>
<dbReference type="Gene3D" id="1.20.1260.40">
    <property type="match status" value="1"/>
</dbReference>
<dbReference type="RefSeq" id="WP_152897973.1">
    <property type="nucleotide sequence ID" value="NZ_WHUV01000002.1"/>
</dbReference>
<dbReference type="InterPro" id="IPR040531">
    <property type="entry name" value="DUF5623"/>
</dbReference>
<evidence type="ECO:0000313" key="3">
    <source>
        <dbReference type="EMBL" id="MQA54501.1"/>
    </source>
</evidence>
<organism evidence="3 4">
    <name type="scientific">Pseudomonas piscis</name>
    <dbReference type="NCBI Taxonomy" id="2614538"/>
    <lineage>
        <taxon>Bacteria</taxon>
        <taxon>Pseudomonadati</taxon>
        <taxon>Pseudomonadota</taxon>
        <taxon>Gammaproteobacteria</taxon>
        <taxon>Pseudomonadales</taxon>
        <taxon>Pseudomonadaceae</taxon>
        <taxon>Pseudomonas</taxon>
    </lineage>
</organism>
<sequence>MSTTLDVRASTLPGIKRKAKFLGRDHNLPHRAALDASARLSGFESFQHAQKVIQRDQRAHRMHSIFLSAYWRDSTVRPSSGLEILELKLPRPLAEFLSRYQCGFAQNLQGFFFEYSDHVEMRSNADSQARAKELLTRAALALQFLEAARIRPATTKSQRKAMEHAEQLPDCDHVSRWICEGSGDWLMLDEPYDHVARQSETQVRDAWVRSCGLHWAKPEWEGLYYPGHAVPYFVAKDSELLRRTVATVERLAEQHRAGIAAWTFSSQPYNGQFVSPARERDGKKRKPRPGTTYGFSKNAVEYSWQEGYASRWRPAQQMSMQNHQEMGLTLKRLYASNTPLQAHAKLQEIQSELENWMFAEYRLEDRDDVDVDVYYGGHHLKKYSGVEAMVSAVDHLRSILTGTYLDSKPLRDYLKKLDSARQLILAAAG</sequence>
<dbReference type="EMBL" id="WHUV01000002">
    <property type="protein sequence ID" value="MQA54501.1"/>
    <property type="molecule type" value="Genomic_DNA"/>
</dbReference>
<accession>A0A7X1PLQ5</accession>
<proteinExistence type="predicted"/>
<dbReference type="Proteomes" id="UP000486534">
    <property type="component" value="Unassembled WGS sequence"/>
</dbReference>
<feature type="domain" description="DUF5623" evidence="2">
    <location>
        <begin position="312"/>
        <end position="422"/>
    </location>
</feature>
<gene>
    <name evidence="3" type="ORF">GDH07_14385</name>
</gene>
<dbReference type="AlphaFoldDB" id="A0A7X1PLQ5"/>
<feature type="region of interest" description="Disordered" evidence="1">
    <location>
        <begin position="273"/>
        <end position="292"/>
    </location>
</feature>
<protein>
    <recommendedName>
        <fullName evidence="2">DUF5623 domain-containing protein</fullName>
    </recommendedName>
</protein>
<reference evidence="3 4" key="1">
    <citation type="submission" date="2019-10" db="EMBL/GenBank/DDBJ databases">
        <title>Pseudomonas dajingensis sp. nov., isolated from the profound head ulcers of farmed Murray cod (Maccullochella peelii peelii).</title>
        <authorList>
            <person name="Liu Y."/>
        </authorList>
    </citation>
    <scope>NUCLEOTIDE SEQUENCE [LARGE SCALE GENOMIC DNA]</scope>
    <source>
        <strain evidence="3 4">MC042</strain>
    </source>
</reference>
<dbReference type="Pfam" id="PF18536">
    <property type="entry name" value="DUF5623"/>
    <property type="match status" value="1"/>
</dbReference>
<evidence type="ECO:0000256" key="1">
    <source>
        <dbReference type="SAM" id="MobiDB-lite"/>
    </source>
</evidence>
<comment type="caution">
    <text evidence="3">The sequence shown here is derived from an EMBL/GenBank/DDBJ whole genome shotgun (WGS) entry which is preliminary data.</text>
</comment>
<evidence type="ECO:0000259" key="2">
    <source>
        <dbReference type="Pfam" id="PF18536"/>
    </source>
</evidence>